<evidence type="ECO:0000313" key="4">
    <source>
        <dbReference type="Proteomes" id="UP000237819"/>
    </source>
</evidence>
<dbReference type="EMBL" id="PUHZ01000025">
    <property type="protein sequence ID" value="PQO42497.1"/>
    <property type="molecule type" value="Genomic_DNA"/>
</dbReference>
<proteinExistence type="predicted"/>
<name>A0A2S8GDG5_9BACT</name>
<evidence type="ECO:0000256" key="2">
    <source>
        <dbReference type="SAM" id="SignalP"/>
    </source>
</evidence>
<feature type="compositionally biased region" description="Basic and acidic residues" evidence="1">
    <location>
        <begin position="104"/>
        <end position="115"/>
    </location>
</feature>
<comment type="caution">
    <text evidence="3">The sequence shown here is derived from an EMBL/GenBank/DDBJ whole genome shotgun (WGS) entry which is preliminary data.</text>
</comment>
<keyword evidence="2" id="KW-0732">Signal</keyword>
<sequence>MTSLFCLLAVIAAPPAPATSELETPTIAEETAELPSLKPYEVREALREAMIDEASSKTFEERHEATRRMCALMYEVMLNEEFPEGERKKWRARLVSRLRSVRSDMERSLPDESHPGRRLRPARGGGAIDERGAAELIDLITTTISPETWDIHGGTGSIFYYSNLRVLVISHTQEVHEKIGGVNRGLRQGP</sequence>
<dbReference type="AlphaFoldDB" id="A0A2S8GDG5"/>
<feature type="chain" id="PRO_5015505333" evidence="2">
    <location>
        <begin position="19"/>
        <end position="190"/>
    </location>
</feature>
<gene>
    <name evidence="3" type="ORF">C5Y93_29680</name>
</gene>
<dbReference type="OrthoDB" id="277172at2"/>
<dbReference type="Proteomes" id="UP000237819">
    <property type="component" value="Unassembled WGS sequence"/>
</dbReference>
<evidence type="ECO:0000313" key="3">
    <source>
        <dbReference type="EMBL" id="PQO42497.1"/>
    </source>
</evidence>
<evidence type="ECO:0000256" key="1">
    <source>
        <dbReference type="SAM" id="MobiDB-lite"/>
    </source>
</evidence>
<feature type="signal peptide" evidence="2">
    <location>
        <begin position="1"/>
        <end position="18"/>
    </location>
</feature>
<accession>A0A2S8GDG5</accession>
<feature type="region of interest" description="Disordered" evidence="1">
    <location>
        <begin position="104"/>
        <end position="125"/>
    </location>
</feature>
<dbReference type="RefSeq" id="WP_105339074.1">
    <property type="nucleotide sequence ID" value="NZ_PUHZ01000025.1"/>
</dbReference>
<organism evidence="3 4">
    <name type="scientific">Blastopirellula marina</name>
    <dbReference type="NCBI Taxonomy" id="124"/>
    <lineage>
        <taxon>Bacteria</taxon>
        <taxon>Pseudomonadati</taxon>
        <taxon>Planctomycetota</taxon>
        <taxon>Planctomycetia</taxon>
        <taxon>Pirellulales</taxon>
        <taxon>Pirellulaceae</taxon>
        <taxon>Blastopirellula</taxon>
    </lineage>
</organism>
<reference evidence="3 4" key="1">
    <citation type="submission" date="2018-02" db="EMBL/GenBank/DDBJ databases">
        <title>Comparative genomes isolates from brazilian mangrove.</title>
        <authorList>
            <person name="Araujo J.E."/>
            <person name="Taketani R.G."/>
            <person name="Silva M.C.P."/>
            <person name="Loureco M.V."/>
            <person name="Andreote F.D."/>
        </authorList>
    </citation>
    <scope>NUCLEOTIDE SEQUENCE [LARGE SCALE GENOMIC DNA]</scope>
    <source>
        <strain evidence="3 4">Nap-Phe MGV</strain>
    </source>
</reference>
<protein>
    <submittedName>
        <fullName evidence="3">Uncharacterized protein</fullName>
    </submittedName>
</protein>